<evidence type="ECO:0000256" key="6">
    <source>
        <dbReference type="ARBA" id="ARBA00022908"/>
    </source>
</evidence>
<keyword evidence="8" id="KW-0808">Transferase</keyword>
<proteinExistence type="predicted"/>
<keyword evidence="8" id="KW-0239">DNA-directed DNA polymerase</keyword>
<keyword evidence="6" id="KW-0229">DNA integration</keyword>
<evidence type="ECO:0000256" key="8">
    <source>
        <dbReference type="ARBA" id="ARBA00022932"/>
    </source>
</evidence>
<dbReference type="InterPro" id="IPR012337">
    <property type="entry name" value="RNaseH-like_sf"/>
</dbReference>
<dbReference type="EMBL" id="JAAIUW010000008">
    <property type="protein sequence ID" value="KAF7821304.1"/>
    <property type="molecule type" value="Genomic_DNA"/>
</dbReference>
<dbReference type="PANTHER" id="PTHR42648">
    <property type="entry name" value="TRANSPOSASE, PUTATIVE-RELATED"/>
    <property type="match status" value="1"/>
</dbReference>
<dbReference type="InterPro" id="IPR036397">
    <property type="entry name" value="RNaseH_sf"/>
</dbReference>
<evidence type="ECO:0000256" key="3">
    <source>
        <dbReference type="ARBA" id="ARBA00022759"/>
    </source>
</evidence>
<feature type="domain" description="Integrase catalytic" evidence="10">
    <location>
        <begin position="166"/>
        <end position="242"/>
    </location>
</feature>
<dbReference type="InterPro" id="IPR039537">
    <property type="entry name" value="Retrotran_Ty1/copia-like"/>
</dbReference>
<keyword evidence="9" id="KW-0233">DNA recombination</keyword>
<keyword evidence="3" id="KW-0255">Endonuclease</keyword>
<name>A0A834THR9_9FABA</name>
<evidence type="ECO:0000256" key="9">
    <source>
        <dbReference type="ARBA" id="ARBA00023172"/>
    </source>
</evidence>
<keyword evidence="5" id="KW-0460">Magnesium</keyword>
<dbReference type="GO" id="GO:0003676">
    <property type="term" value="F:nucleic acid binding"/>
    <property type="evidence" value="ECO:0007669"/>
    <property type="project" value="InterPro"/>
</dbReference>
<dbReference type="GO" id="GO:0046872">
    <property type="term" value="F:metal ion binding"/>
    <property type="evidence" value="ECO:0007669"/>
    <property type="project" value="UniProtKB-KW"/>
</dbReference>
<keyword evidence="2" id="KW-0479">Metal-binding</keyword>
<dbReference type="GO" id="GO:0003964">
    <property type="term" value="F:RNA-directed DNA polymerase activity"/>
    <property type="evidence" value="ECO:0007669"/>
    <property type="project" value="UniProtKB-KW"/>
</dbReference>
<dbReference type="PROSITE" id="PS50994">
    <property type="entry name" value="INTEGRASE"/>
    <property type="match status" value="1"/>
</dbReference>
<dbReference type="Gene3D" id="3.30.420.10">
    <property type="entry name" value="Ribonuclease H-like superfamily/Ribonuclease H"/>
    <property type="match status" value="1"/>
</dbReference>
<evidence type="ECO:0000259" key="10">
    <source>
        <dbReference type="PROSITE" id="PS50994"/>
    </source>
</evidence>
<dbReference type="SUPFAM" id="SSF53098">
    <property type="entry name" value="Ribonuclease H-like"/>
    <property type="match status" value="1"/>
</dbReference>
<dbReference type="InterPro" id="IPR001584">
    <property type="entry name" value="Integrase_cat-core"/>
</dbReference>
<gene>
    <name evidence="11" type="ORF">G2W53_026759</name>
</gene>
<dbReference type="GO" id="GO:0006310">
    <property type="term" value="P:DNA recombination"/>
    <property type="evidence" value="ECO:0007669"/>
    <property type="project" value="UniProtKB-KW"/>
</dbReference>
<sequence length="242" mass="27891">MAANGGSLNVTQPLIPIFKGDSYEFWSTKMMTLFKSQDLWDHVEHGYTSQMRKNAGIRKSKQVMLRRTKNKRHYLWLMKKSKCGVVLEQRLFKSYDCLLSVGKLISSGYSVLFDDSSCIVRDKKSGQTIVNVKMTANKMFPLETNALENHALVASSQKNESKLWHLSRMSWVYFFSDKSKAFDNFRKFKALVKKQSGKYIKTIRTNKGGEFLSTEFNNFCEDNDIRKDLTAPYTPEQNGVAE</sequence>
<evidence type="ECO:0000256" key="2">
    <source>
        <dbReference type="ARBA" id="ARBA00022723"/>
    </source>
</evidence>
<evidence type="ECO:0000313" key="12">
    <source>
        <dbReference type="Proteomes" id="UP000634136"/>
    </source>
</evidence>
<keyword evidence="12" id="KW-1185">Reference proteome</keyword>
<dbReference type="Proteomes" id="UP000634136">
    <property type="component" value="Unassembled WGS sequence"/>
</dbReference>
<evidence type="ECO:0000256" key="5">
    <source>
        <dbReference type="ARBA" id="ARBA00022842"/>
    </source>
</evidence>
<keyword evidence="4" id="KW-0378">Hydrolase</keyword>
<dbReference type="GO" id="GO:0003887">
    <property type="term" value="F:DNA-directed DNA polymerase activity"/>
    <property type="evidence" value="ECO:0007669"/>
    <property type="project" value="UniProtKB-KW"/>
</dbReference>
<dbReference type="GO" id="GO:0016787">
    <property type="term" value="F:hydrolase activity"/>
    <property type="evidence" value="ECO:0007669"/>
    <property type="project" value="UniProtKB-KW"/>
</dbReference>
<evidence type="ECO:0000256" key="4">
    <source>
        <dbReference type="ARBA" id="ARBA00022801"/>
    </source>
</evidence>
<keyword evidence="8" id="KW-0548">Nucleotidyltransferase</keyword>
<evidence type="ECO:0000256" key="7">
    <source>
        <dbReference type="ARBA" id="ARBA00022918"/>
    </source>
</evidence>
<protein>
    <submittedName>
        <fullName evidence="11">Retrovirus-related Pol polyprotein from transposon TNT 1-94</fullName>
    </submittedName>
</protein>
<keyword evidence="7" id="KW-0695">RNA-directed DNA polymerase</keyword>
<dbReference type="GO" id="GO:0004519">
    <property type="term" value="F:endonuclease activity"/>
    <property type="evidence" value="ECO:0007669"/>
    <property type="project" value="UniProtKB-KW"/>
</dbReference>
<dbReference type="GO" id="GO:0015074">
    <property type="term" value="P:DNA integration"/>
    <property type="evidence" value="ECO:0007669"/>
    <property type="project" value="UniProtKB-KW"/>
</dbReference>
<keyword evidence="1" id="KW-0540">Nuclease</keyword>
<accession>A0A834THR9</accession>
<reference evidence="11" key="1">
    <citation type="submission" date="2020-09" db="EMBL/GenBank/DDBJ databases">
        <title>Genome-Enabled Discovery of Anthraquinone Biosynthesis in Senna tora.</title>
        <authorList>
            <person name="Kang S.-H."/>
            <person name="Pandey R.P."/>
            <person name="Lee C.-M."/>
            <person name="Sim J.-S."/>
            <person name="Jeong J.-T."/>
            <person name="Choi B.-S."/>
            <person name="Jung M."/>
            <person name="Ginzburg D."/>
            <person name="Zhao K."/>
            <person name="Won S.Y."/>
            <person name="Oh T.-J."/>
            <person name="Yu Y."/>
            <person name="Kim N.-H."/>
            <person name="Lee O.R."/>
            <person name="Lee T.-H."/>
            <person name="Bashyal P."/>
            <person name="Kim T.-S."/>
            <person name="Lee W.-H."/>
            <person name="Kawkins C."/>
            <person name="Kim C.-K."/>
            <person name="Kim J.S."/>
            <person name="Ahn B.O."/>
            <person name="Rhee S.Y."/>
            <person name="Sohng J.K."/>
        </authorList>
    </citation>
    <scope>NUCLEOTIDE SEQUENCE</scope>
    <source>
        <tissue evidence="11">Leaf</tissue>
    </source>
</reference>
<dbReference type="OrthoDB" id="2015125at2759"/>
<dbReference type="AlphaFoldDB" id="A0A834THR9"/>
<comment type="caution">
    <text evidence="11">The sequence shown here is derived from an EMBL/GenBank/DDBJ whole genome shotgun (WGS) entry which is preliminary data.</text>
</comment>
<organism evidence="11 12">
    <name type="scientific">Senna tora</name>
    <dbReference type="NCBI Taxonomy" id="362788"/>
    <lineage>
        <taxon>Eukaryota</taxon>
        <taxon>Viridiplantae</taxon>
        <taxon>Streptophyta</taxon>
        <taxon>Embryophyta</taxon>
        <taxon>Tracheophyta</taxon>
        <taxon>Spermatophyta</taxon>
        <taxon>Magnoliopsida</taxon>
        <taxon>eudicotyledons</taxon>
        <taxon>Gunneridae</taxon>
        <taxon>Pentapetalae</taxon>
        <taxon>rosids</taxon>
        <taxon>fabids</taxon>
        <taxon>Fabales</taxon>
        <taxon>Fabaceae</taxon>
        <taxon>Caesalpinioideae</taxon>
        <taxon>Cassia clade</taxon>
        <taxon>Senna</taxon>
    </lineage>
</organism>
<dbReference type="PANTHER" id="PTHR42648:SF11">
    <property type="entry name" value="TRANSPOSON TY4-P GAG-POL POLYPROTEIN"/>
    <property type="match status" value="1"/>
</dbReference>
<evidence type="ECO:0000313" key="11">
    <source>
        <dbReference type="EMBL" id="KAF7821304.1"/>
    </source>
</evidence>
<evidence type="ECO:0000256" key="1">
    <source>
        <dbReference type="ARBA" id="ARBA00022722"/>
    </source>
</evidence>